<gene>
    <name evidence="2" type="ORF">PG991_009566</name>
</gene>
<proteinExistence type="predicted"/>
<sequence length="404" mass="46538">MASYTAYHPSISLPLVPHEFIYHCGHKVAGAADGLQDLYKRLVAHGLLVPSEDQVQLTHHCPACLKSAFYGAPGKRWGEKVRTATLALSASGEIGQAMSWLLMFKELWNFLTNREEHDYWRKPEDPVLMDFFSLWRLWCELSARARVAANAQKRFMDVIAELCGHHTAEDVAFLVDLYRHKPRVIESMMPSDCHERDNIYKECARRFRERAGAQDLAYPVDLAEEWGAVIQAASQWSSELLGPPQRHDMDDDLLAREDEEVKWGPEDHEHMVQVMVHLNDAAMRMKVKLHEMSEHQKPAQQIESEREMKRLTELLADLEARAQLARPLEREKRLFWRRYVRFAKPDSLGHFHGDRVVSSDETKQAPRIELFDGPTAEELERARLDGPFVETHFSGTDPEHGEKA</sequence>
<evidence type="ECO:0000313" key="2">
    <source>
        <dbReference type="EMBL" id="KAK8013295.1"/>
    </source>
</evidence>
<feature type="region of interest" description="Disordered" evidence="1">
    <location>
        <begin position="367"/>
        <end position="404"/>
    </location>
</feature>
<name>A0ABR1RKF8_9PEZI</name>
<evidence type="ECO:0000313" key="3">
    <source>
        <dbReference type="Proteomes" id="UP001396898"/>
    </source>
</evidence>
<evidence type="ECO:0000256" key="1">
    <source>
        <dbReference type="SAM" id="MobiDB-lite"/>
    </source>
</evidence>
<keyword evidence="3" id="KW-1185">Reference proteome</keyword>
<comment type="caution">
    <text evidence="2">The sequence shown here is derived from an EMBL/GenBank/DDBJ whole genome shotgun (WGS) entry which is preliminary data.</text>
</comment>
<dbReference type="EMBL" id="JAQQWI010000014">
    <property type="protein sequence ID" value="KAK8013295.1"/>
    <property type="molecule type" value="Genomic_DNA"/>
</dbReference>
<dbReference type="Proteomes" id="UP001396898">
    <property type="component" value="Unassembled WGS sequence"/>
</dbReference>
<accession>A0ABR1RKF8</accession>
<reference evidence="2 3" key="1">
    <citation type="submission" date="2023-01" db="EMBL/GenBank/DDBJ databases">
        <title>Analysis of 21 Apiospora genomes using comparative genomics revels a genus with tremendous synthesis potential of carbohydrate active enzymes and secondary metabolites.</title>
        <authorList>
            <person name="Sorensen T."/>
        </authorList>
    </citation>
    <scope>NUCLEOTIDE SEQUENCE [LARGE SCALE GENOMIC DNA]</scope>
    <source>
        <strain evidence="2 3">CBS 20057</strain>
    </source>
</reference>
<protein>
    <submittedName>
        <fullName evidence="2">Uncharacterized protein</fullName>
    </submittedName>
</protein>
<organism evidence="2 3">
    <name type="scientific">Apiospora marii</name>
    <dbReference type="NCBI Taxonomy" id="335849"/>
    <lineage>
        <taxon>Eukaryota</taxon>
        <taxon>Fungi</taxon>
        <taxon>Dikarya</taxon>
        <taxon>Ascomycota</taxon>
        <taxon>Pezizomycotina</taxon>
        <taxon>Sordariomycetes</taxon>
        <taxon>Xylariomycetidae</taxon>
        <taxon>Amphisphaeriales</taxon>
        <taxon>Apiosporaceae</taxon>
        <taxon>Apiospora</taxon>
    </lineage>
</organism>